<proteinExistence type="predicted"/>
<organism evidence="1 2">
    <name type="scientific">Trichothecium roseum</name>
    <dbReference type="NCBI Taxonomy" id="47278"/>
    <lineage>
        <taxon>Eukaryota</taxon>
        <taxon>Fungi</taxon>
        <taxon>Dikarya</taxon>
        <taxon>Ascomycota</taxon>
        <taxon>Pezizomycotina</taxon>
        <taxon>Sordariomycetes</taxon>
        <taxon>Hypocreomycetidae</taxon>
        <taxon>Hypocreales</taxon>
        <taxon>Hypocreales incertae sedis</taxon>
        <taxon>Trichothecium</taxon>
    </lineage>
</organism>
<dbReference type="Proteomes" id="UP001163324">
    <property type="component" value="Chromosome 9"/>
</dbReference>
<keyword evidence="2" id="KW-1185">Reference proteome</keyword>
<evidence type="ECO:0000313" key="1">
    <source>
        <dbReference type="EMBL" id="KAI9896394.1"/>
    </source>
</evidence>
<name>A0ACC0US93_9HYPO</name>
<comment type="caution">
    <text evidence="1">The sequence shown here is derived from an EMBL/GenBank/DDBJ whole genome shotgun (WGS) entry which is preliminary data.</text>
</comment>
<protein>
    <submittedName>
        <fullName evidence="1">Uncharacterized protein</fullName>
    </submittedName>
</protein>
<reference evidence="1" key="1">
    <citation type="submission" date="2022-10" db="EMBL/GenBank/DDBJ databases">
        <title>Complete Genome of Trichothecium roseum strain YXFP-22015, a Plant Pathogen Isolated from Citrus.</title>
        <authorList>
            <person name="Wang Y."/>
            <person name="Zhu L."/>
        </authorList>
    </citation>
    <scope>NUCLEOTIDE SEQUENCE</scope>
    <source>
        <strain evidence="1">YXFP-22015</strain>
    </source>
</reference>
<accession>A0ACC0US93</accession>
<gene>
    <name evidence="1" type="ORF">N3K66_008566</name>
</gene>
<dbReference type="EMBL" id="CM047948">
    <property type="protein sequence ID" value="KAI9896394.1"/>
    <property type="molecule type" value="Genomic_DNA"/>
</dbReference>
<sequence>MSVTISDVKEALSTPKGAALAGVVLISSWTVAKGSYALIHRLIYPDPTPEYGSRFTIRDIVQDVGLDNETRRALENGYYECSKNGKAFWMNNWPLKPDLVLPQSEVKRLMREPEDVLSVSANLDQNFATFYTMPFVAHPTHENVIRRYLTRRLPELTASTADEVEAALRDEWGTDTEAFREVPVLETAEHILARADNRVFVGLPLCRDAGYLGNAVGFARDVAVAGKIINVVPAWMKPVVGRLVTIPNRLHYRRASQWLVPHIKERLEQYRESDSGEKEGETAEKHNDFITWIIEDAIKHGDPRGLDPEVISFRIIDVNFAAIHTSSFTSTNALLDIASSPPSSSSSSADGTTTTTTPLDSLREEVLRVYNDEEGGCWTKAGLERLVRVDSAIRESMRHTGIFYRGAMRKVVRPGGYQATPDVLLPPGYNVGTSAYSVHHDEDFYDDPHRYDAFRFSRPREEAAAAAAAAATEEGDETKNDTTSAAQRLEAAVAADKASSLNTTGETFLGWGHGKRACPGRYFAADVMRLMVASMVKDYEIEPLARRPPSKWMLDTVMPPSGATLRVRRRKEA</sequence>
<evidence type="ECO:0000313" key="2">
    <source>
        <dbReference type="Proteomes" id="UP001163324"/>
    </source>
</evidence>